<sequence>MEIHRTSDRESIHNPQSLDELVRETELMNRRLGVLSRWVEQMRMRDVLQNYGKPSRVIWINFLAGLARGLGLTLGTAIVLSLLSILLSTLADFPFLTDTIRNLKSIVDHSSS</sequence>
<dbReference type="RefSeq" id="WP_009709138.1">
    <property type="nucleotide sequence ID" value="NZ_CP048103.1"/>
</dbReference>
<organism evidence="2 3">
    <name type="scientific">Kroppenstedtia eburnea</name>
    <dbReference type="NCBI Taxonomy" id="714067"/>
    <lineage>
        <taxon>Bacteria</taxon>
        <taxon>Bacillati</taxon>
        <taxon>Bacillota</taxon>
        <taxon>Bacilli</taxon>
        <taxon>Bacillales</taxon>
        <taxon>Thermoactinomycetaceae</taxon>
        <taxon>Kroppenstedtia</taxon>
    </lineage>
</organism>
<dbReference type="EMBL" id="FTOD01000001">
    <property type="protein sequence ID" value="SIS44685.1"/>
    <property type="molecule type" value="Genomic_DNA"/>
</dbReference>
<keyword evidence="1" id="KW-0472">Membrane</keyword>
<evidence type="ECO:0000313" key="3">
    <source>
        <dbReference type="Proteomes" id="UP000186795"/>
    </source>
</evidence>
<dbReference type="InterPro" id="IPR043723">
    <property type="entry name" value="DUF5665"/>
</dbReference>
<proteinExistence type="predicted"/>
<reference evidence="3" key="1">
    <citation type="submission" date="2017-01" db="EMBL/GenBank/DDBJ databases">
        <authorList>
            <person name="Varghese N."/>
            <person name="Submissions S."/>
        </authorList>
    </citation>
    <scope>NUCLEOTIDE SEQUENCE [LARGE SCALE GENOMIC DNA]</scope>
    <source>
        <strain evidence="3">DSM 45196</strain>
    </source>
</reference>
<accession>A0A1N7J5Q4</accession>
<dbReference type="OrthoDB" id="1634137at2"/>
<protein>
    <submittedName>
        <fullName evidence="2">Uncharacterized protein</fullName>
    </submittedName>
</protein>
<dbReference type="AlphaFoldDB" id="A0A1N7J5Q4"/>
<keyword evidence="3" id="KW-1185">Reference proteome</keyword>
<dbReference type="Proteomes" id="UP000186795">
    <property type="component" value="Unassembled WGS sequence"/>
</dbReference>
<gene>
    <name evidence="2" type="ORF">SAMN05421790_101758</name>
</gene>
<evidence type="ECO:0000256" key="1">
    <source>
        <dbReference type="SAM" id="Phobius"/>
    </source>
</evidence>
<dbReference type="Pfam" id="PF18910">
    <property type="entry name" value="DUF5665"/>
    <property type="match status" value="1"/>
</dbReference>
<feature type="transmembrane region" description="Helical" evidence="1">
    <location>
        <begin position="58"/>
        <end position="87"/>
    </location>
</feature>
<name>A0A1N7J5Q4_9BACL</name>
<keyword evidence="1" id="KW-0812">Transmembrane</keyword>
<evidence type="ECO:0000313" key="2">
    <source>
        <dbReference type="EMBL" id="SIS44685.1"/>
    </source>
</evidence>
<keyword evidence="1" id="KW-1133">Transmembrane helix</keyword>